<dbReference type="SMART" id="SM00913">
    <property type="entry name" value="IBN_N"/>
    <property type="match status" value="1"/>
</dbReference>
<keyword evidence="8" id="KW-0067">ATP-binding</keyword>
<dbReference type="SUPFAM" id="SSF55681">
    <property type="entry name" value="Class II aaRS and biotin synthetases"/>
    <property type="match status" value="1"/>
</dbReference>
<evidence type="ECO:0000313" key="16">
    <source>
        <dbReference type="Proteomes" id="UP000799421"/>
    </source>
</evidence>
<dbReference type="GO" id="GO:0004826">
    <property type="term" value="F:phenylalanine-tRNA ligase activity"/>
    <property type="evidence" value="ECO:0007669"/>
    <property type="project" value="InterPro"/>
</dbReference>
<dbReference type="InterPro" id="IPR002319">
    <property type="entry name" value="Phenylalanyl-tRNA_Synthase"/>
</dbReference>
<dbReference type="SUPFAM" id="SSF48371">
    <property type="entry name" value="ARM repeat"/>
    <property type="match status" value="1"/>
</dbReference>
<evidence type="ECO:0000256" key="8">
    <source>
        <dbReference type="ARBA" id="ARBA00022840"/>
    </source>
</evidence>
<dbReference type="InterPro" id="IPR045864">
    <property type="entry name" value="aa-tRNA-synth_II/BPL/LPL"/>
</dbReference>
<comment type="subcellular location">
    <subcellularLocation>
        <location evidence="2">Cytoplasm</location>
    </subcellularLocation>
    <subcellularLocation>
        <location evidence="1">Nucleus</location>
    </subcellularLocation>
</comment>
<dbReference type="GO" id="GO:0005524">
    <property type="term" value="F:ATP binding"/>
    <property type="evidence" value="ECO:0007669"/>
    <property type="project" value="UniProtKB-KW"/>
</dbReference>
<organism evidence="15 16">
    <name type="scientific">Piedraia hortae CBS 480.64</name>
    <dbReference type="NCBI Taxonomy" id="1314780"/>
    <lineage>
        <taxon>Eukaryota</taxon>
        <taxon>Fungi</taxon>
        <taxon>Dikarya</taxon>
        <taxon>Ascomycota</taxon>
        <taxon>Pezizomycotina</taxon>
        <taxon>Dothideomycetes</taxon>
        <taxon>Dothideomycetidae</taxon>
        <taxon>Capnodiales</taxon>
        <taxon>Piedraiaceae</taxon>
        <taxon>Piedraia</taxon>
    </lineage>
</organism>
<dbReference type="Gene3D" id="1.10.10.2320">
    <property type="match status" value="1"/>
</dbReference>
<evidence type="ECO:0000256" key="3">
    <source>
        <dbReference type="ARBA" id="ARBA00007991"/>
    </source>
</evidence>
<keyword evidence="11" id="KW-0030">Aminoacyl-tRNA synthetase</keyword>
<dbReference type="InterPro" id="IPR006195">
    <property type="entry name" value="aa-tRNA-synth_II"/>
</dbReference>
<accession>A0A6A7BXI2</accession>
<sequence>MTAFAVEVAGEANPLTERQLVQTLQATSSSVPHQIQTGTKQLQTWARQKGFYTMLQSAYLDHSLPVESRYMAIIQLKNGIDKHWRKTATHSISSDEKDGIRSRLVQGCLDEPDDRLALQSALVVAKVARLECPTVWPDLMPSLAQRLRQASSSSPVQLTRCLLVLLQVIKELGATRFPRTRRHLLVVTPELVHVLSGLYTAAITSWQQQGSEQGIATGVATLKVLRRLIIYGYEHPHRDDDVATFWSSSQQFFGSLLQQRQQTPLVDKNLVQLAKLHRNMARDHPASFVLLPQSRDLAMAYWGLIKQFGQTFSSREEITGANANGSAGNGEQQTSTNEKIALFGLLLIRACVKMVHNPVGSFRYSAGETKQEQVRARTLLREQLLGLDFVQEMADTLIARFFVFRASDLKEWEEEPEEWEKRQDGESDDWEFSIRSCAEKLFLDLAINYRESFVQPLLSVFYSVASTQNNDYLAKDSVYTAIGLAAPVLLDDVDFDRFLNDVLVYEVQKHQPGFNILRRRAAILIGQWISVKINSREVVLQIFAHLLSTNDPLNDQVVRITAGRQLAKVVDDWGTTAEHLQPYAETLLSRLLNLIDEIELGDTKLVLVNTVSVFITKMESNIAPFAEGIVKILPALWENSGDEHLMKQRILVIFVALVNAMQKDSTPLHSMVFPIIKGSVQPGSEMEVYLLEDALDLLAAILYQTDQASPALCDLFPSILPLLEKGSDSLRRALEIISSYVLLAPEYVLREDVRRKLISALVALLPVLKTKAYANGMACGIVEAMIRQAFRLGDEMAVNRLTADLMPLFTVALQTLHGCWTAHSATGTGAMDPPIDGFVEKDYYSIFSRLILASLGSFIEAMEAFAKGKGETSQDTMNWFLEDWFDMFENHNDPERRKLMTLALTRLLETRHSFILSRLQNLMTVWTDVVTELRNDVEDNTAVTSDSLVYNPPEEGFPSSFGAEDKRKTEMLYSDEVHVINLPQWIKVYLQQTIMACGGERQFQLDWLNNSIESKMADRNLSAEILAAVKDGAAIRTDEYFPSVPQPQVKAALDRLAARQMIEYETRDKDEVILTPEGNQIASEGSHEFKVWELVTQAGRLSLNDAVLSTPSAKVGQGKAFGLKWIKKDGNGLVPSAENVRDSTRETLQYVSQHGAFEDPKLQKEYQKRKLVTTQKVIAYDARRGPKWAAEIPREVTDLTAEMLMDGSWKTANFKPYNFNALGEPQPSGALHPLNKVRKEFRRIFLDLGFMEMPTSNYVDSGFWNFDALFVPQQHPARDVQDTFYVSDPAEAGLPGPDPVFDSAMETMERSSIVSGDSVPTSKGKLDYAKYYENVKKVHQDGAFGSTGYRYPFSDKETRRLVLRTHTTAVSAYCLHHLALAPRPVRYFSIDRVFRNESVDATHLAEFHQIEGVIADYNLTLGGLQGFMETFFRRAGITSALRFKSAYNPYTEPSMEIFCWHEGFKKWIEIGNSGMFRPELLLPMGLPKDLRVYGFGLSLERPTMIKYKMDNIRDLLGHKVDLGFVKGNPAVRLEKD</sequence>
<evidence type="ECO:0000256" key="4">
    <source>
        <dbReference type="ARBA" id="ARBA00022448"/>
    </source>
</evidence>
<dbReference type="PROSITE" id="PS50166">
    <property type="entry name" value="IMPORTIN_B_NT"/>
    <property type="match status" value="1"/>
</dbReference>
<dbReference type="GO" id="GO:0031267">
    <property type="term" value="F:small GTPase binding"/>
    <property type="evidence" value="ECO:0007669"/>
    <property type="project" value="InterPro"/>
</dbReference>
<dbReference type="GO" id="GO:0046872">
    <property type="term" value="F:metal ion binding"/>
    <property type="evidence" value="ECO:0007669"/>
    <property type="project" value="UniProtKB-KW"/>
</dbReference>
<dbReference type="InterPro" id="IPR040725">
    <property type="entry name" value="PheRS_DBD3"/>
</dbReference>
<name>A0A6A7BXI2_9PEZI</name>
<reference evidence="15" key="1">
    <citation type="journal article" date="2020" name="Stud. Mycol.">
        <title>101 Dothideomycetes genomes: a test case for predicting lifestyles and emergence of pathogens.</title>
        <authorList>
            <person name="Haridas S."/>
            <person name="Albert R."/>
            <person name="Binder M."/>
            <person name="Bloem J."/>
            <person name="Labutti K."/>
            <person name="Salamov A."/>
            <person name="Andreopoulos B."/>
            <person name="Baker S."/>
            <person name="Barry K."/>
            <person name="Bills G."/>
            <person name="Bluhm B."/>
            <person name="Cannon C."/>
            <person name="Castanera R."/>
            <person name="Culley D."/>
            <person name="Daum C."/>
            <person name="Ezra D."/>
            <person name="Gonzalez J."/>
            <person name="Henrissat B."/>
            <person name="Kuo A."/>
            <person name="Liang C."/>
            <person name="Lipzen A."/>
            <person name="Lutzoni F."/>
            <person name="Magnuson J."/>
            <person name="Mondo S."/>
            <person name="Nolan M."/>
            <person name="Ohm R."/>
            <person name="Pangilinan J."/>
            <person name="Park H.-J."/>
            <person name="Ramirez L."/>
            <person name="Alfaro M."/>
            <person name="Sun H."/>
            <person name="Tritt A."/>
            <person name="Yoshinaga Y."/>
            <person name="Zwiers L.-H."/>
            <person name="Turgeon B."/>
            <person name="Goodwin S."/>
            <person name="Spatafora J."/>
            <person name="Crous P."/>
            <person name="Grigoriev I."/>
        </authorList>
    </citation>
    <scope>NUCLEOTIDE SEQUENCE</scope>
    <source>
        <strain evidence="15">CBS 480.64</strain>
    </source>
</reference>
<evidence type="ECO:0000256" key="12">
    <source>
        <dbReference type="ARBA" id="ARBA00023242"/>
    </source>
</evidence>
<dbReference type="GO" id="GO:0005829">
    <property type="term" value="C:cytosol"/>
    <property type="evidence" value="ECO:0007669"/>
    <property type="project" value="TreeGrafter"/>
</dbReference>
<dbReference type="Proteomes" id="UP000799421">
    <property type="component" value="Unassembled WGS sequence"/>
</dbReference>
<dbReference type="GO" id="GO:0000049">
    <property type="term" value="F:tRNA binding"/>
    <property type="evidence" value="ECO:0007669"/>
    <property type="project" value="InterPro"/>
</dbReference>
<evidence type="ECO:0000256" key="1">
    <source>
        <dbReference type="ARBA" id="ARBA00004123"/>
    </source>
</evidence>
<dbReference type="GO" id="GO:0006432">
    <property type="term" value="P:phenylalanyl-tRNA aminoacylation"/>
    <property type="evidence" value="ECO:0007669"/>
    <property type="project" value="InterPro"/>
</dbReference>
<evidence type="ECO:0000256" key="6">
    <source>
        <dbReference type="ARBA" id="ARBA00022723"/>
    </source>
</evidence>
<dbReference type="Gene3D" id="3.30.930.10">
    <property type="entry name" value="Bira Bifunctional Protein, Domain 2"/>
    <property type="match status" value="1"/>
</dbReference>
<evidence type="ECO:0000256" key="7">
    <source>
        <dbReference type="ARBA" id="ARBA00022741"/>
    </source>
</evidence>
<dbReference type="EMBL" id="MU005993">
    <property type="protein sequence ID" value="KAF2859419.1"/>
    <property type="molecule type" value="Genomic_DNA"/>
</dbReference>
<dbReference type="PANTHER" id="PTHR10997">
    <property type="entry name" value="IMPORTIN-7, 8, 11"/>
    <property type="match status" value="1"/>
</dbReference>
<keyword evidence="5" id="KW-0436">Ligase</keyword>
<evidence type="ECO:0000259" key="14">
    <source>
        <dbReference type="PROSITE" id="PS50862"/>
    </source>
</evidence>
<evidence type="ECO:0000256" key="5">
    <source>
        <dbReference type="ARBA" id="ARBA00022598"/>
    </source>
</evidence>
<dbReference type="InterPro" id="IPR001494">
    <property type="entry name" value="Importin-beta_N"/>
</dbReference>
<protein>
    <submittedName>
        <fullName evidence="15">Uncharacterized protein</fullName>
    </submittedName>
</protein>
<evidence type="ECO:0000256" key="10">
    <source>
        <dbReference type="ARBA" id="ARBA00022917"/>
    </source>
</evidence>
<gene>
    <name evidence="15" type="ORF">K470DRAFT_271591</name>
</gene>
<dbReference type="Pfam" id="PF01409">
    <property type="entry name" value="tRNA-synt_2d"/>
    <property type="match status" value="1"/>
</dbReference>
<dbReference type="CDD" id="cd00496">
    <property type="entry name" value="PheRS_alpha_core"/>
    <property type="match status" value="1"/>
</dbReference>
<dbReference type="Gene3D" id="1.10.10.2330">
    <property type="match status" value="1"/>
</dbReference>
<dbReference type="InterPro" id="IPR058669">
    <property type="entry name" value="TPR_IPO7/11-like"/>
</dbReference>
<dbReference type="Pfam" id="PF18553">
    <property type="entry name" value="PheRS_DBD3"/>
    <property type="match status" value="1"/>
</dbReference>
<evidence type="ECO:0000313" key="15">
    <source>
        <dbReference type="EMBL" id="KAF2859419.1"/>
    </source>
</evidence>
<keyword evidence="9" id="KW-0460">Magnesium</keyword>
<evidence type="ECO:0000259" key="13">
    <source>
        <dbReference type="PROSITE" id="PS50166"/>
    </source>
</evidence>
<proteinExistence type="inferred from homology"/>
<keyword evidence="10" id="KW-0648">Protein biosynthesis</keyword>
<dbReference type="Pfam" id="PF03810">
    <property type="entry name" value="IBN_N"/>
    <property type="match status" value="1"/>
</dbReference>
<keyword evidence="12" id="KW-0539">Nucleus</keyword>
<dbReference type="Gene3D" id="3.30.1370.240">
    <property type="match status" value="1"/>
</dbReference>
<feature type="domain" description="Importin N-terminal" evidence="13">
    <location>
        <begin position="38"/>
        <end position="110"/>
    </location>
</feature>
<dbReference type="GO" id="GO:0005635">
    <property type="term" value="C:nuclear envelope"/>
    <property type="evidence" value="ECO:0007669"/>
    <property type="project" value="TreeGrafter"/>
</dbReference>
<dbReference type="InterPro" id="IPR004529">
    <property type="entry name" value="Phe-tRNA-synth_IIc_asu"/>
</dbReference>
<dbReference type="GO" id="GO:0006606">
    <property type="term" value="P:protein import into nucleus"/>
    <property type="evidence" value="ECO:0007669"/>
    <property type="project" value="TreeGrafter"/>
</dbReference>
<comment type="similarity">
    <text evidence="3">Belongs to the importin beta family.</text>
</comment>
<dbReference type="PROSITE" id="PS50862">
    <property type="entry name" value="AA_TRNA_LIGASE_II"/>
    <property type="match status" value="1"/>
</dbReference>
<dbReference type="OrthoDB" id="361693at2759"/>
<dbReference type="InterPro" id="IPR016024">
    <property type="entry name" value="ARM-type_fold"/>
</dbReference>
<dbReference type="Pfam" id="PF25758">
    <property type="entry name" value="TPR_IPO11"/>
    <property type="match status" value="1"/>
</dbReference>
<keyword evidence="4" id="KW-0813">Transport</keyword>
<dbReference type="Gene3D" id="1.25.10.10">
    <property type="entry name" value="Leucine-rich Repeat Variant"/>
    <property type="match status" value="1"/>
</dbReference>
<dbReference type="PANTHER" id="PTHR10997:SF7">
    <property type="entry name" value="IMPORTIN-11"/>
    <property type="match status" value="1"/>
</dbReference>
<feature type="domain" description="Aminoacyl-transfer RNA synthetases class-II family profile" evidence="14">
    <location>
        <begin position="1235"/>
        <end position="1529"/>
    </location>
</feature>
<evidence type="ECO:0000256" key="11">
    <source>
        <dbReference type="ARBA" id="ARBA00023146"/>
    </source>
</evidence>
<keyword evidence="7" id="KW-0547">Nucleotide-binding</keyword>
<keyword evidence="6" id="KW-0479">Metal-binding</keyword>
<evidence type="ECO:0000256" key="2">
    <source>
        <dbReference type="ARBA" id="ARBA00004496"/>
    </source>
</evidence>
<evidence type="ECO:0000256" key="9">
    <source>
        <dbReference type="ARBA" id="ARBA00022842"/>
    </source>
</evidence>
<dbReference type="InterPro" id="IPR011989">
    <property type="entry name" value="ARM-like"/>
</dbReference>
<dbReference type="NCBIfam" id="TIGR00468">
    <property type="entry name" value="pheS"/>
    <property type="match status" value="1"/>
</dbReference>
<keyword evidence="16" id="KW-1185">Reference proteome</keyword>